<sequence>MPQFDSYFVSLREGIDLRSYFRPDNQTTTSASPVSSSSSHFTVVELEDPMNIEDGKVDVSFGVVKHKQALKSEEKSFATTALSDTADGGRGSDKQMYLMFRVGFYTQPSMGGIVGEDACLIAVFSPATSPGDVALSSGISVSLLGRLGCRLCFWTAL</sequence>
<dbReference type="Proteomes" id="UP001062846">
    <property type="component" value="Chromosome 12"/>
</dbReference>
<dbReference type="EMBL" id="CM046399">
    <property type="protein sequence ID" value="KAI8527526.1"/>
    <property type="molecule type" value="Genomic_DNA"/>
</dbReference>
<evidence type="ECO:0000313" key="1">
    <source>
        <dbReference type="EMBL" id="KAI8527526.1"/>
    </source>
</evidence>
<proteinExistence type="predicted"/>
<reference evidence="1" key="1">
    <citation type="submission" date="2022-02" db="EMBL/GenBank/DDBJ databases">
        <title>Plant Genome Project.</title>
        <authorList>
            <person name="Zhang R.-G."/>
        </authorList>
    </citation>
    <scope>NUCLEOTIDE SEQUENCE</scope>
    <source>
        <strain evidence="1">AT1</strain>
    </source>
</reference>
<keyword evidence="2" id="KW-1185">Reference proteome</keyword>
<evidence type="ECO:0000313" key="2">
    <source>
        <dbReference type="Proteomes" id="UP001062846"/>
    </source>
</evidence>
<comment type="caution">
    <text evidence="1">The sequence shown here is derived from an EMBL/GenBank/DDBJ whole genome shotgun (WGS) entry which is preliminary data.</text>
</comment>
<accession>A0ACC0LGY2</accession>
<gene>
    <name evidence="1" type="ORF">RHMOL_Rhmol12G0082600</name>
</gene>
<name>A0ACC0LGY2_RHOML</name>
<protein>
    <submittedName>
        <fullName evidence="1">Uncharacterized protein</fullName>
    </submittedName>
</protein>
<organism evidence="1 2">
    <name type="scientific">Rhododendron molle</name>
    <name type="common">Chinese azalea</name>
    <name type="synonym">Azalea mollis</name>
    <dbReference type="NCBI Taxonomy" id="49168"/>
    <lineage>
        <taxon>Eukaryota</taxon>
        <taxon>Viridiplantae</taxon>
        <taxon>Streptophyta</taxon>
        <taxon>Embryophyta</taxon>
        <taxon>Tracheophyta</taxon>
        <taxon>Spermatophyta</taxon>
        <taxon>Magnoliopsida</taxon>
        <taxon>eudicotyledons</taxon>
        <taxon>Gunneridae</taxon>
        <taxon>Pentapetalae</taxon>
        <taxon>asterids</taxon>
        <taxon>Ericales</taxon>
        <taxon>Ericaceae</taxon>
        <taxon>Ericoideae</taxon>
        <taxon>Rhodoreae</taxon>
        <taxon>Rhododendron</taxon>
    </lineage>
</organism>